<evidence type="ECO:0000256" key="1">
    <source>
        <dbReference type="SAM" id="MobiDB-lite"/>
    </source>
</evidence>
<feature type="compositionally biased region" description="Basic and acidic residues" evidence="1">
    <location>
        <begin position="90"/>
        <end position="110"/>
    </location>
</feature>
<dbReference type="InterPro" id="IPR035513">
    <property type="entry name" value="Invertase/methylesterase_inhib"/>
</dbReference>
<feature type="compositionally biased region" description="Basic and acidic residues" evidence="1">
    <location>
        <begin position="33"/>
        <end position="44"/>
    </location>
</feature>
<evidence type="ECO:0000259" key="2">
    <source>
        <dbReference type="Pfam" id="PF04043"/>
    </source>
</evidence>
<feature type="domain" description="Pectinesterase inhibitor" evidence="2">
    <location>
        <begin position="92"/>
        <end position="183"/>
    </location>
</feature>
<proteinExistence type="predicted"/>
<dbReference type="SUPFAM" id="SSF101148">
    <property type="entry name" value="Plant invertase/pectin methylesterase inhibitor"/>
    <property type="match status" value="1"/>
</dbReference>
<dbReference type="Pfam" id="PF04043">
    <property type="entry name" value="PMEI"/>
    <property type="match status" value="1"/>
</dbReference>
<name>A0A6V7NJM4_ANACO</name>
<evidence type="ECO:0000313" key="3">
    <source>
        <dbReference type="EMBL" id="CAD1818792.1"/>
    </source>
</evidence>
<feature type="region of interest" description="Disordered" evidence="1">
    <location>
        <begin position="144"/>
        <end position="164"/>
    </location>
</feature>
<dbReference type="AlphaFoldDB" id="A0A6V7NJM4"/>
<dbReference type="Gene3D" id="1.20.140.40">
    <property type="entry name" value="Invertase/pectin methylesterase inhibitor family protein"/>
    <property type="match status" value="1"/>
</dbReference>
<dbReference type="InterPro" id="IPR006501">
    <property type="entry name" value="Pectinesterase_inhib_dom"/>
</dbReference>
<organism evidence="3">
    <name type="scientific">Ananas comosus var. bracteatus</name>
    <name type="common">red pineapple</name>
    <dbReference type="NCBI Taxonomy" id="296719"/>
    <lineage>
        <taxon>Eukaryota</taxon>
        <taxon>Viridiplantae</taxon>
        <taxon>Streptophyta</taxon>
        <taxon>Embryophyta</taxon>
        <taxon>Tracheophyta</taxon>
        <taxon>Spermatophyta</taxon>
        <taxon>Magnoliopsida</taxon>
        <taxon>Liliopsida</taxon>
        <taxon>Poales</taxon>
        <taxon>Bromeliaceae</taxon>
        <taxon>Bromelioideae</taxon>
        <taxon>Ananas</taxon>
    </lineage>
</organism>
<gene>
    <name evidence="3" type="ORF">CB5_LOCUS2003</name>
</gene>
<dbReference type="GO" id="GO:0004857">
    <property type="term" value="F:enzyme inhibitor activity"/>
    <property type="evidence" value="ECO:0007669"/>
    <property type="project" value="InterPro"/>
</dbReference>
<feature type="compositionally biased region" description="Basic residues" evidence="1">
    <location>
        <begin position="1"/>
        <end position="26"/>
    </location>
</feature>
<feature type="region of interest" description="Disordered" evidence="1">
    <location>
        <begin position="1"/>
        <end position="118"/>
    </location>
</feature>
<dbReference type="EMBL" id="LR862139">
    <property type="protein sequence ID" value="CAD1818792.1"/>
    <property type="molecule type" value="Genomic_DNA"/>
</dbReference>
<protein>
    <recommendedName>
        <fullName evidence="2">Pectinesterase inhibitor domain-containing protein</fullName>
    </recommendedName>
</protein>
<accession>A0A6V7NJM4</accession>
<reference evidence="3" key="1">
    <citation type="submission" date="2020-07" db="EMBL/GenBank/DDBJ databases">
        <authorList>
            <person name="Lin J."/>
        </authorList>
    </citation>
    <scope>NUCLEOTIDE SEQUENCE</scope>
</reference>
<dbReference type="CDD" id="cd15798">
    <property type="entry name" value="PMEI-like_3"/>
    <property type="match status" value="1"/>
</dbReference>
<sequence>MRWHKSRQWSPSRRRVHPGLVPRHRIPGAVPPDPRRPRGGRRDQPAAAGPRRAGGEPRRRAVGIVCRVGDGRRRRHEPGAGGRGARLRRHAGDAADELRESAEEMDRMKEGGGSSTQEAERFEISNVQTWMSAALTNDDTCVEGFGGDLPSSSSSGGGGGGSSVSELVRSQVVNVAQLTSNALFFINKLASFEP</sequence>